<evidence type="ECO:0000313" key="3">
    <source>
        <dbReference type="Proteomes" id="UP000494363"/>
    </source>
</evidence>
<dbReference type="AlphaFoldDB" id="A0A6J5F7R7"/>
<feature type="domain" description="Serine aminopeptidase S33" evidence="1">
    <location>
        <begin position="38"/>
        <end position="268"/>
    </location>
</feature>
<sequence>MWAISLSCALSADIGPDAGAAPPDGHPESFFSEGGTHAVLMLHGLSSSPLELRYLARYLRNEGFTVYAPFIEGYSAASGELPMERWVEASVHSFDMLAARYECVSVCGLSIGAALALRLINERPGAQALVLLSLTLAYDGWAIPWYRFLLDWAYFTPMRRRYRYREGEPFGIRNKALRKKIAREMRRNKFSEVGPSTISLPALHQALRLSRAARKDVASVRNDTLVIHAIDDETSSPRNALFVIERIGANFLRTLWLDDSYHMITSDNEREMVARETALFLRQSEVARGTAGASARPVVSKALARRLRQLAAVEKISK</sequence>
<dbReference type="SUPFAM" id="SSF53474">
    <property type="entry name" value="alpha/beta-Hydrolases"/>
    <property type="match status" value="1"/>
</dbReference>
<organism evidence="2 3">
    <name type="scientific">Paraburkholderia humisilvae</name>
    <dbReference type="NCBI Taxonomy" id="627669"/>
    <lineage>
        <taxon>Bacteria</taxon>
        <taxon>Pseudomonadati</taxon>
        <taxon>Pseudomonadota</taxon>
        <taxon>Betaproteobacteria</taxon>
        <taxon>Burkholderiales</taxon>
        <taxon>Burkholderiaceae</taxon>
        <taxon>Paraburkholderia</taxon>
    </lineage>
</organism>
<reference evidence="2 3" key="1">
    <citation type="submission" date="2020-04" db="EMBL/GenBank/DDBJ databases">
        <authorList>
            <person name="De Canck E."/>
        </authorList>
    </citation>
    <scope>NUCLEOTIDE SEQUENCE [LARGE SCALE GENOMIC DNA]</scope>
    <source>
        <strain evidence="2 3">LMG 29542</strain>
    </source>
</reference>
<accession>A0A6J5F7R7</accession>
<dbReference type="EC" id="3.1.1.1" evidence="2"/>
<dbReference type="Gene3D" id="3.40.50.1820">
    <property type="entry name" value="alpha/beta hydrolase"/>
    <property type="match status" value="1"/>
</dbReference>
<protein>
    <submittedName>
        <fullName evidence="2">Carboxylesterase</fullName>
        <ecNumber evidence="2">3.1.1.1</ecNumber>
    </submittedName>
</protein>
<dbReference type="InterPro" id="IPR022742">
    <property type="entry name" value="Hydrolase_4"/>
</dbReference>
<keyword evidence="2" id="KW-0378">Hydrolase</keyword>
<dbReference type="Proteomes" id="UP000494363">
    <property type="component" value="Unassembled WGS sequence"/>
</dbReference>
<evidence type="ECO:0000313" key="2">
    <source>
        <dbReference type="EMBL" id="CAB3774544.1"/>
    </source>
</evidence>
<gene>
    <name evidence="2" type="primary">est</name>
    <name evidence="2" type="ORF">LMG29542_07921</name>
</gene>
<dbReference type="Pfam" id="PF12146">
    <property type="entry name" value="Hydrolase_4"/>
    <property type="match status" value="1"/>
</dbReference>
<dbReference type="EMBL" id="CADIKH010000131">
    <property type="protein sequence ID" value="CAB3774544.1"/>
    <property type="molecule type" value="Genomic_DNA"/>
</dbReference>
<name>A0A6J5F7R7_9BURK</name>
<dbReference type="InterPro" id="IPR029058">
    <property type="entry name" value="AB_hydrolase_fold"/>
</dbReference>
<proteinExistence type="predicted"/>
<keyword evidence="3" id="KW-1185">Reference proteome</keyword>
<evidence type="ECO:0000259" key="1">
    <source>
        <dbReference type="Pfam" id="PF12146"/>
    </source>
</evidence>
<dbReference type="GO" id="GO:0106435">
    <property type="term" value="F:carboxylesterase activity"/>
    <property type="evidence" value="ECO:0007669"/>
    <property type="project" value="UniProtKB-EC"/>
</dbReference>